<keyword evidence="2" id="KW-1185">Reference proteome</keyword>
<keyword evidence="1" id="KW-0675">Receptor</keyword>
<dbReference type="EMBL" id="MU119029">
    <property type="protein sequence ID" value="KAF9641873.1"/>
    <property type="molecule type" value="Genomic_DNA"/>
</dbReference>
<proteinExistence type="predicted"/>
<dbReference type="Proteomes" id="UP000886501">
    <property type="component" value="Unassembled WGS sequence"/>
</dbReference>
<evidence type="ECO:0000313" key="1">
    <source>
        <dbReference type="EMBL" id="KAF9641873.1"/>
    </source>
</evidence>
<reference evidence="1" key="1">
    <citation type="submission" date="2019-10" db="EMBL/GenBank/DDBJ databases">
        <authorList>
            <consortium name="DOE Joint Genome Institute"/>
            <person name="Kuo A."/>
            <person name="Miyauchi S."/>
            <person name="Kiss E."/>
            <person name="Drula E."/>
            <person name="Kohler A."/>
            <person name="Sanchez-Garcia M."/>
            <person name="Andreopoulos B."/>
            <person name="Barry K.W."/>
            <person name="Bonito G."/>
            <person name="Buee M."/>
            <person name="Carver A."/>
            <person name="Chen C."/>
            <person name="Cichocki N."/>
            <person name="Clum A."/>
            <person name="Culley D."/>
            <person name="Crous P.W."/>
            <person name="Fauchery L."/>
            <person name="Girlanda M."/>
            <person name="Hayes R."/>
            <person name="Keri Z."/>
            <person name="Labutti K."/>
            <person name="Lipzen A."/>
            <person name="Lombard V."/>
            <person name="Magnuson J."/>
            <person name="Maillard F."/>
            <person name="Morin E."/>
            <person name="Murat C."/>
            <person name="Nolan M."/>
            <person name="Ohm R."/>
            <person name="Pangilinan J."/>
            <person name="Pereira M."/>
            <person name="Perotto S."/>
            <person name="Peter M."/>
            <person name="Riley R."/>
            <person name="Sitrit Y."/>
            <person name="Stielow B."/>
            <person name="Szollosi G."/>
            <person name="Zifcakova L."/>
            <person name="Stursova M."/>
            <person name="Spatafora J.W."/>
            <person name="Tedersoo L."/>
            <person name="Vaario L.-M."/>
            <person name="Yamada A."/>
            <person name="Yan M."/>
            <person name="Wang P."/>
            <person name="Xu J."/>
            <person name="Bruns T."/>
            <person name="Baldrian P."/>
            <person name="Vilgalys R."/>
            <person name="Henrissat B."/>
            <person name="Grigoriev I.V."/>
            <person name="Hibbett D."/>
            <person name="Nagy L.G."/>
            <person name="Martin F.M."/>
        </authorList>
    </citation>
    <scope>NUCLEOTIDE SEQUENCE</scope>
    <source>
        <strain evidence="1">P2</strain>
    </source>
</reference>
<name>A0ACB6YXQ9_THEGA</name>
<accession>A0ACB6YXQ9</accession>
<evidence type="ECO:0000313" key="2">
    <source>
        <dbReference type="Proteomes" id="UP000886501"/>
    </source>
</evidence>
<protein>
    <submittedName>
        <fullName evidence="1">Transferrin receptor ectodomain, apical domain-containing protein</fullName>
    </submittedName>
</protein>
<comment type="caution">
    <text evidence="1">The sequence shown here is derived from an EMBL/GenBank/DDBJ whole genome shotgun (WGS) entry which is preliminary data.</text>
</comment>
<sequence>YRTVPNAASAIAFSREYTAKPHLAGSKTDYDTAVSVLKAIQEHLGITPPEQTPIYSAGTSESRNATLDIPFADVPFAWIDKYFPVLNTPLDRHLEVLDEDGNVVWKADLEEVVDQIDEDAHKYFDAVPTWHGLSKDGNVTGQLVYAGYGTKQEYDDLVAAGTNFTGKIVIARYGRNFRGLKVKGAQELGAVGVLIYSDLRDDGSVIVENGYKAYPHGPARNPHSVQRGSVQFLSIYPGDPTTPGFPSYEDANRTLGENIPSVPSLPISWVNAQALLKEVQGGGANRTVRLVNHVDQKVTPIWNTMAYIPGHIKDEVVVVGNHRDGTIQVLGASDPTSGTVSLNEVIRGLGALYEKGWRPHRTILIASWDGEEVYL</sequence>
<organism evidence="1 2">
    <name type="scientific">Thelephora ganbajun</name>
    <name type="common">Ganba fungus</name>
    <dbReference type="NCBI Taxonomy" id="370292"/>
    <lineage>
        <taxon>Eukaryota</taxon>
        <taxon>Fungi</taxon>
        <taxon>Dikarya</taxon>
        <taxon>Basidiomycota</taxon>
        <taxon>Agaricomycotina</taxon>
        <taxon>Agaricomycetes</taxon>
        <taxon>Thelephorales</taxon>
        <taxon>Thelephoraceae</taxon>
        <taxon>Thelephora</taxon>
    </lineage>
</organism>
<reference evidence="1" key="2">
    <citation type="journal article" date="2020" name="Nat. Commun.">
        <title>Large-scale genome sequencing of mycorrhizal fungi provides insights into the early evolution of symbiotic traits.</title>
        <authorList>
            <person name="Miyauchi S."/>
            <person name="Kiss E."/>
            <person name="Kuo A."/>
            <person name="Drula E."/>
            <person name="Kohler A."/>
            <person name="Sanchez-Garcia M."/>
            <person name="Morin E."/>
            <person name="Andreopoulos B."/>
            <person name="Barry K.W."/>
            <person name="Bonito G."/>
            <person name="Buee M."/>
            <person name="Carver A."/>
            <person name="Chen C."/>
            <person name="Cichocki N."/>
            <person name="Clum A."/>
            <person name="Culley D."/>
            <person name="Crous P.W."/>
            <person name="Fauchery L."/>
            <person name="Girlanda M."/>
            <person name="Hayes R.D."/>
            <person name="Keri Z."/>
            <person name="LaButti K."/>
            <person name="Lipzen A."/>
            <person name="Lombard V."/>
            <person name="Magnuson J."/>
            <person name="Maillard F."/>
            <person name="Murat C."/>
            <person name="Nolan M."/>
            <person name="Ohm R.A."/>
            <person name="Pangilinan J."/>
            <person name="Pereira M.F."/>
            <person name="Perotto S."/>
            <person name="Peter M."/>
            <person name="Pfister S."/>
            <person name="Riley R."/>
            <person name="Sitrit Y."/>
            <person name="Stielow J.B."/>
            <person name="Szollosi G."/>
            <person name="Zifcakova L."/>
            <person name="Stursova M."/>
            <person name="Spatafora J.W."/>
            <person name="Tedersoo L."/>
            <person name="Vaario L.M."/>
            <person name="Yamada A."/>
            <person name="Yan M."/>
            <person name="Wang P."/>
            <person name="Xu J."/>
            <person name="Bruns T."/>
            <person name="Baldrian P."/>
            <person name="Vilgalys R."/>
            <person name="Dunand C."/>
            <person name="Henrissat B."/>
            <person name="Grigoriev I.V."/>
            <person name="Hibbett D."/>
            <person name="Nagy L.G."/>
            <person name="Martin F.M."/>
        </authorList>
    </citation>
    <scope>NUCLEOTIDE SEQUENCE</scope>
    <source>
        <strain evidence="1">P2</strain>
    </source>
</reference>
<gene>
    <name evidence="1" type="ORF">BDM02DRAFT_3106295</name>
</gene>
<feature type="non-terminal residue" evidence="1">
    <location>
        <position position="1"/>
    </location>
</feature>